<gene>
    <name evidence="3" type="ORF">FB561_6343</name>
</gene>
<feature type="transmembrane region" description="Helical" evidence="2">
    <location>
        <begin position="64"/>
        <end position="86"/>
    </location>
</feature>
<dbReference type="OrthoDB" id="3733716at2"/>
<dbReference type="AlphaFoldDB" id="A0A561B819"/>
<feature type="transmembrane region" description="Helical" evidence="2">
    <location>
        <begin position="106"/>
        <end position="138"/>
    </location>
</feature>
<dbReference type="RefSeq" id="WP_145813678.1">
    <property type="nucleotide sequence ID" value="NZ_VIVK01000002.1"/>
</dbReference>
<keyword evidence="2" id="KW-0812">Transmembrane</keyword>
<proteinExistence type="predicted"/>
<evidence type="ECO:0000256" key="2">
    <source>
        <dbReference type="SAM" id="Phobius"/>
    </source>
</evidence>
<organism evidence="3 4">
    <name type="scientific">Kribbella amoyensis</name>
    <dbReference type="NCBI Taxonomy" id="996641"/>
    <lineage>
        <taxon>Bacteria</taxon>
        <taxon>Bacillati</taxon>
        <taxon>Actinomycetota</taxon>
        <taxon>Actinomycetes</taxon>
        <taxon>Propionibacteriales</taxon>
        <taxon>Kribbellaceae</taxon>
        <taxon>Kribbella</taxon>
    </lineage>
</organism>
<accession>A0A561B819</accession>
<feature type="compositionally biased region" description="Basic and acidic residues" evidence="1">
    <location>
        <begin position="1"/>
        <end position="18"/>
    </location>
</feature>
<protein>
    <recommendedName>
        <fullName evidence="5">DUF4190 domain-containing protein</fullName>
    </recommendedName>
</protein>
<keyword evidence="2" id="KW-1133">Transmembrane helix</keyword>
<dbReference type="EMBL" id="VIVK01000002">
    <property type="protein sequence ID" value="TWD74908.1"/>
    <property type="molecule type" value="Genomic_DNA"/>
</dbReference>
<evidence type="ECO:0000256" key="1">
    <source>
        <dbReference type="SAM" id="MobiDB-lite"/>
    </source>
</evidence>
<keyword evidence="4" id="KW-1185">Reference proteome</keyword>
<sequence>MSFGERPQDYPRYTDRPADQQQYGPQQPVQQYGHQQQYGAYPVQPGFPDQPAFGVLRDNSNATIALVLGLLAFVTALLILSPFAWWKGSQALAEIDAAPGVYNNRGMAVGGQICGIIGTVLLGLVVLFFAVLLIFFIAA</sequence>
<reference evidence="3 4" key="1">
    <citation type="submission" date="2019-06" db="EMBL/GenBank/DDBJ databases">
        <title>Sequencing the genomes of 1000 actinobacteria strains.</title>
        <authorList>
            <person name="Klenk H.-P."/>
        </authorList>
    </citation>
    <scope>NUCLEOTIDE SEQUENCE [LARGE SCALE GENOMIC DNA]</scope>
    <source>
        <strain evidence="3 4">DSM 24683</strain>
    </source>
</reference>
<evidence type="ECO:0000313" key="4">
    <source>
        <dbReference type="Proteomes" id="UP000318380"/>
    </source>
</evidence>
<evidence type="ECO:0008006" key="5">
    <source>
        <dbReference type="Google" id="ProtNLM"/>
    </source>
</evidence>
<dbReference type="Proteomes" id="UP000318380">
    <property type="component" value="Unassembled WGS sequence"/>
</dbReference>
<name>A0A561B819_9ACTN</name>
<keyword evidence="2" id="KW-0472">Membrane</keyword>
<evidence type="ECO:0000313" key="3">
    <source>
        <dbReference type="EMBL" id="TWD74908.1"/>
    </source>
</evidence>
<feature type="region of interest" description="Disordered" evidence="1">
    <location>
        <begin position="1"/>
        <end position="35"/>
    </location>
</feature>
<comment type="caution">
    <text evidence="3">The sequence shown here is derived from an EMBL/GenBank/DDBJ whole genome shotgun (WGS) entry which is preliminary data.</text>
</comment>
<feature type="compositionally biased region" description="Low complexity" evidence="1">
    <location>
        <begin position="20"/>
        <end position="35"/>
    </location>
</feature>